<evidence type="ECO:0000313" key="1">
    <source>
        <dbReference type="EMBL" id="SHM11384.1"/>
    </source>
</evidence>
<proteinExistence type="predicted"/>
<gene>
    <name evidence="1" type="ORF">SAMN05444366_2394</name>
</gene>
<accession>A0A1M7G4T4</accession>
<dbReference type="Proteomes" id="UP000184121">
    <property type="component" value="Unassembled WGS sequence"/>
</dbReference>
<dbReference type="EMBL" id="FRBY01000003">
    <property type="protein sequence ID" value="SHM11384.1"/>
    <property type="molecule type" value="Genomic_DNA"/>
</dbReference>
<name>A0A1M7G4T4_9FLAO</name>
<evidence type="ECO:0000313" key="2">
    <source>
        <dbReference type="Proteomes" id="UP000184121"/>
    </source>
</evidence>
<organism evidence="1 2">
    <name type="scientific">Flavobacterium saccharophilum</name>
    <dbReference type="NCBI Taxonomy" id="29534"/>
    <lineage>
        <taxon>Bacteria</taxon>
        <taxon>Pseudomonadati</taxon>
        <taxon>Bacteroidota</taxon>
        <taxon>Flavobacteriia</taxon>
        <taxon>Flavobacteriales</taxon>
        <taxon>Flavobacteriaceae</taxon>
        <taxon>Flavobacterium</taxon>
    </lineage>
</organism>
<reference evidence="2" key="1">
    <citation type="submission" date="2016-11" db="EMBL/GenBank/DDBJ databases">
        <authorList>
            <person name="Varghese N."/>
            <person name="Submissions S."/>
        </authorList>
    </citation>
    <scope>NUCLEOTIDE SEQUENCE [LARGE SCALE GENOMIC DNA]</scope>
    <source>
        <strain evidence="2">DSM 1811</strain>
    </source>
</reference>
<dbReference type="AlphaFoldDB" id="A0A1M7G4T4"/>
<keyword evidence="2" id="KW-1185">Reference proteome</keyword>
<protein>
    <submittedName>
        <fullName evidence="1">Uncharacterized protein</fullName>
    </submittedName>
</protein>
<dbReference type="STRING" id="29534.SAMN05444366_2394"/>
<sequence length="105" mass="12261">MLKNIWIIDFFDFIFARQIRTKDLNNTMILIYNTYKMNFKTNSSKAKSLDAISGLEWINISVHHYRHRIICIIVSVMKHLLSGAFFMPVCFATCHEGTKAQSLFP</sequence>